<sequence length="900" mass="101665">MTRGRKQHGDTLTAPAETLAAKESTAVVPKRKYVRKLRDRAVSLGAVSSRLRGARKPTDLSDSVIDLASSDEEDDEDEIPQPETKKTRHTELSEPTSAENPADSTTEPVETTDDVVHGEECESTDTAPEIQETQQSTDPPETVAQVSLWTNEENQAVRPPRKRFQWAEDDAWHLVPRNWEFPLVTSRDVWSQWFHGNDLIDPLRHIPPEDLSSDLTIDRHGVAHRLVDFLLATMDLSAEEIAAKSRQVSLSHFDRAFNHVVIHRLNQNPHEFAKKTFVDVCELFLKSPQVFPWPDRTWRRVPSSWSFPDFTCPNLWLLWFRKDSGQQHDVCPYRILRNYDMPSPTVLNDLSRRRVVMETLEFIALEWLGVSATDLAAMPIKECLTIFEQTFQRFLERSRRRTLNQDIDKLCSYPFSRLYYSLIVMEPSTMEIFTRNDALQDNRCWRSLNQLTVRGLWTYWYLGNDTKQLVPLRKFVYCTLEPPSEHLHHVNAAKKLIAALAEVVKMNFALSDEATAALPSAAFDAILLKACAILSTQYPVLIKTRSPSAIADTFFWTIVNEMTHVQVTTVHVPLPRPPRDSSIPTTNMGTSNTLKLHVWKNGAHRRVPQNWRFPPDTTSCATMWVYWFHGDSWNRICPFRLLSSRDFPTPDDETKWKQLGQLIETLLKTAKGLTADTISGFPISNSLLAFRKVLAINDVAAIHSDHMPYVSVLALLSSGQNFAASFASLVLHLWADGTRRIAPEKWMFPNLPCRAMWKCWFCGNDMIQIGPFRLLTAVDLVSPASKTHWTAAKTTMGFFILVAVKIKAVMSKEALFSATSSVKLIEVFDQVASALAKGTLGNVKVANELVTDMFSRLSASEDPLGLLQPPAQTSKSTTAKPTAVVTSETTESDDPSPGKG</sequence>
<proteinExistence type="predicted"/>
<dbReference type="AlphaFoldDB" id="A0A6G0WTI8"/>
<feature type="compositionally biased region" description="Polar residues" evidence="1">
    <location>
        <begin position="870"/>
        <end position="889"/>
    </location>
</feature>
<name>A0A6G0WTI8_9STRA</name>
<dbReference type="EMBL" id="VJMJ01000151">
    <property type="protein sequence ID" value="KAF0730780.1"/>
    <property type="molecule type" value="Genomic_DNA"/>
</dbReference>
<feature type="compositionally biased region" description="Polar residues" evidence="1">
    <location>
        <begin position="93"/>
        <end position="104"/>
    </location>
</feature>
<comment type="caution">
    <text evidence="2">The sequence shown here is derived from an EMBL/GenBank/DDBJ whole genome shotgun (WGS) entry which is preliminary data.</text>
</comment>
<feature type="compositionally biased region" description="Acidic residues" evidence="1">
    <location>
        <begin position="69"/>
        <end position="80"/>
    </location>
</feature>
<organism evidence="2 3">
    <name type="scientific">Aphanomyces euteiches</name>
    <dbReference type="NCBI Taxonomy" id="100861"/>
    <lineage>
        <taxon>Eukaryota</taxon>
        <taxon>Sar</taxon>
        <taxon>Stramenopiles</taxon>
        <taxon>Oomycota</taxon>
        <taxon>Saprolegniomycetes</taxon>
        <taxon>Saprolegniales</taxon>
        <taxon>Verrucalvaceae</taxon>
        <taxon>Aphanomyces</taxon>
    </lineage>
</organism>
<evidence type="ECO:0000256" key="1">
    <source>
        <dbReference type="SAM" id="MobiDB-lite"/>
    </source>
</evidence>
<dbReference type="Proteomes" id="UP000481153">
    <property type="component" value="Unassembled WGS sequence"/>
</dbReference>
<feature type="compositionally biased region" description="Basic and acidic residues" evidence="1">
    <location>
        <begin position="83"/>
        <end position="92"/>
    </location>
</feature>
<feature type="region of interest" description="Disordered" evidence="1">
    <location>
        <begin position="1"/>
        <end position="28"/>
    </location>
</feature>
<keyword evidence="3" id="KW-1185">Reference proteome</keyword>
<feature type="compositionally biased region" description="Polar residues" evidence="1">
    <location>
        <begin position="131"/>
        <end position="142"/>
    </location>
</feature>
<protein>
    <submittedName>
        <fullName evidence="2">Uncharacterized protein</fullName>
    </submittedName>
</protein>
<feature type="region of interest" description="Disordered" evidence="1">
    <location>
        <begin position="864"/>
        <end position="900"/>
    </location>
</feature>
<reference evidence="2 3" key="1">
    <citation type="submission" date="2019-07" db="EMBL/GenBank/DDBJ databases">
        <title>Genomics analysis of Aphanomyces spp. identifies a new class of oomycete effector associated with host adaptation.</title>
        <authorList>
            <person name="Gaulin E."/>
        </authorList>
    </citation>
    <scope>NUCLEOTIDE SEQUENCE [LARGE SCALE GENOMIC DNA]</scope>
    <source>
        <strain evidence="2 3">ATCC 201684</strain>
    </source>
</reference>
<evidence type="ECO:0000313" key="3">
    <source>
        <dbReference type="Proteomes" id="UP000481153"/>
    </source>
</evidence>
<dbReference type="VEuPathDB" id="FungiDB:AeMF1_003364"/>
<accession>A0A6G0WTI8</accession>
<evidence type="ECO:0000313" key="2">
    <source>
        <dbReference type="EMBL" id="KAF0730780.1"/>
    </source>
</evidence>
<gene>
    <name evidence="2" type="ORF">Ae201684_011888</name>
</gene>
<feature type="region of interest" description="Disordered" evidence="1">
    <location>
        <begin position="41"/>
        <end position="142"/>
    </location>
</feature>